<dbReference type="AlphaFoldDB" id="A0A9X0YTG3"/>
<dbReference type="Proteomes" id="UP001138793">
    <property type="component" value="Unassembled WGS sequence"/>
</dbReference>
<proteinExistence type="predicted"/>
<dbReference type="EMBL" id="JAGGMB010000008">
    <property type="protein sequence ID" value="MBP2078423.1"/>
    <property type="molecule type" value="Genomic_DNA"/>
</dbReference>
<name>A0A9X0YTG3_9BACI</name>
<keyword evidence="1" id="KW-0472">Membrane</keyword>
<feature type="transmembrane region" description="Helical" evidence="1">
    <location>
        <begin position="39"/>
        <end position="57"/>
    </location>
</feature>
<reference evidence="2" key="1">
    <citation type="submission" date="2021-03" db="EMBL/GenBank/DDBJ databases">
        <title>Genomic Encyclopedia of Type Strains, Phase IV (KMG-IV): sequencing the most valuable type-strain genomes for metagenomic binning, comparative biology and taxonomic classification.</title>
        <authorList>
            <person name="Goeker M."/>
        </authorList>
    </citation>
    <scope>NUCLEOTIDE SEQUENCE</scope>
    <source>
        <strain evidence="2">DSM 107338</strain>
    </source>
</reference>
<feature type="transmembrane region" description="Helical" evidence="1">
    <location>
        <begin position="12"/>
        <end position="33"/>
    </location>
</feature>
<sequence>MTFLSTVMDFFYQNFILLLLSLFIIKVILMFFIKIGTALIISTCIVVVMGIAATFVVDQTRYTTFKDAFSDKWLYGFRTERR</sequence>
<keyword evidence="3" id="KW-1185">Reference proteome</keyword>
<keyword evidence="1" id="KW-1133">Transmembrane helix</keyword>
<organism evidence="2 3">
    <name type="scientific">Oceanobacillus polygoni</name>
    <dbReference type="NCBI Taxonomy" id="1235259"/>
    <lineage>
        <taxon>Bacteria</taxon>
        <taxon>Bacillati</taxon>
        <taxon>Bacillota</taxon>
        <taxon>Bacilli</taxon>
        <taxon>Bacillales</taxon>
        <taxon>Bacillaceae</taxon>
        <taxon>Oceanobacillus</taxon>
    </lineage>
</organism>
<comment type="caution">
    <text evidence="2">The sequence shown here is derived from an EMBL/GenBank/DDBJ whole genome shotgun (WGS) entry which is preliminary data.</text>
</comment>
<keyword evidence="1" id="KW-0812">Transmembrane</keyword>
<evidence type="ECO:0000256" key="1">
    <source>
        <dbReference type="SAM" id="Phobius"/>
    </source>
</evidence>
<gene>
    <name evidence="2" type="ORF">J2Z64_002687</name>
</gene>
<protein>
    <submittedName>
        <fullName evidence="2">Membrane protein YdbS with pleckstrin-like domain</fullName>
    </submittedName>
</protein>
<accession>A0A9X0YTG3</accession>
<evidence type="ECO:0000313" key="3">
    <source>
        <dbReference type="Proteomes" id="UP001138793"/>
    </source>
</evidence>
<evidence type="ECO:0000313" key="2">
    <source>
        <dbReference type="EMBL" id="MBP2078423.1"/>
    </source>
</evidence>